<feature type="transmembrane region" description="Helical" evidence="1">
    <location>
        <begin position="59"/>
        <end position="76"/>
    </location>
</feature>
<keyword evidence="1" id="KW-0472">Membrane</keyword>
<dbReference type="Proteomes" id="UP001630127">
    <property type="component" value="Unassembled WGS sequence"/>
</dbReference>
<accession>A0ABD2YJE2</accession>
<comment type="caution">
    <text evidence="2">The sequence shown here is derived from an EMBL/GenBank/DDBJ whole genome shotgun (WGS) entry which is preliminary data.</text>
</comment>
<organism evidence="2 3">
    <name type="scientific">Cinchona calisaya</name>
    <dbReference type="NCBI Taxonomy" id="153742"/>
    <lineage>
        <taxon>Eukaryota</taxon>
        <taxon>Viridiplantae</taxon>
        <taxon>Streptophyta</taxon>
        <taxon>Embryophyta</taxon>
        <taxon>Tracheophyta</taxon>
        <taxon>Spermatophyta</taxon>
        <taxon>Magnoliopsida</taxon>
        <taxon>eudicotyledons</taxon>
        <taxon>Gunneridae</taxon>
        <taxon>Pentapetalae</taxon>
        <taxon>asterids</taxon>
        <taxon>lamiids</taxon>
        <taxon>Gentianales</taxon>
        <taxon>Rubiaceae</taxon>
        <taxon>Cinchonoideae</taxon>
        <taxon>Cinchoneae</taxon>
        <taxon>Cinchona</taxon>
    </lineage>
</organism>
<sequence>MLIFPSPPYISTPLINKTEICGLSAFPQRASFSIQKSQKRVSKKIVAVMAPDQTERKPATTVQLGFFFFFFFWFGYDKVITLTNGFVNMVDFNGGYFVNL</sequence>
<protein>
    <submittedName>
        <fullName evidence="2">Uncharacterized protein</fullName>
    </submittedName>
</protein>
<gene>
    <name evidence="2" type="ORF">ACH5RR_032889</name>
</gene>
<proteinExistence type="predicted"/>
<dbReference type="EMBL" id="JBJUIK010000013">
    <property type="protein sequence ID" value="KAL3507507.1"/>
    <property type="molecule type" value="Genomic_DNA"/>
</dbReference>
<evidence type="ECO:0000313" key="3">
    <source>
        <dbReference type="Proteomes" id="UP001630127"/>
    </source>
</evidence>
<reference evidence="2 3" key="1">
    <citation type="submission" date="2024-11" db="EMBL/GenBank/DDBJ databases">
        <title>A near-complete genome assembly of Cinchona calisaya.</title>
        <authorList>
            <person name="Lian D.C."/>
            <person name="Zhao X.W."/>
            <person name="Wei L."/>
        </authorList>
    </citation>
    <scope>NUCLEOTIDE SEQUENCE [LARGE SCALE GENOMIC DNA]</scope>
    <source>
        <tissue evidence="2">Nenye</tissue>
    </source>
</reference>
<dbReference type="AlphaFoldDB" id="A0ABD2YJE2"/>
<keyword evidence="1" id="KW-1133">Transmembrane helix</keyword>
<name>A0ABD2YJE2_9GENT</name>
<evidence type="ECO:0000313" key="2">
    <source>
        <dbReference type="EMBL" id="KAL3507507.1"/>
    </source>
</evidence>
<evidence type="ECO:0000256" key="1">
    <source>
        <dbReference type="SAM" id="Phobius"/>
    </source>
</evidence>
<keyword evidence="3" id="KW-1185">Reference proteome</keyword>
<keyword evidence="1" id="KW-0812">Transmembrane</keyword>